<dbReference type="PANTHER" id="PTHR21716:SF67">
    <property type="entry name" value="TRANSPORT PROTEIN YDIK-RELATED"/>
    <property type="match status" value="1"/>
</dbReference>
<evidence type="ECO:0000256" key="5">
    <source>
        <dbReference type="ARBA" id="ARBA00022692"/>
    </source>
</evidence>
<dbReference type="AlphaFoldDB" id="A0A2W2AT05"/>
<evidence type="ECO:0000256" key="1">
    <source>
        <dbReference type="ARBA" id="ARBA00004651"/>
    </source>
</evidence>
<feature type="transmembrane region" description="Helical" evidence="8">
    <location>
        <begin position="55"/>
        <end position="72"/>
    </location>
</feature>
<evidence type="ECO:0000313" key="10">
    <source>
        <dbReference type="Proteomes" id="UP000248795"/>
    </source>
</evidence>
<evidence type="ECO:0000256" key="4">
    <source>
        <dbReference type="ARBA" id="ARBA00022475"/>
    </source>
</evidence>
<dbReference type="PANTHER" id="PTHR21716">
    <property type="entry name" value="TRANSMEMBRANE PROTEIN"/>
    <property type="match status" value="1"/>
</dbReference>
<comment type="subcellular location">
    <subcellularLocation>
        <location evidence="1">Cell membrane</location>
        <topology evidence="1">Multi-pass membrane protein</topology>
    </subcellularLocation>
</comment>
<dbReference type="GO" id="GO:0005886">
    <property type="term" value="C:plasma membrane"/>
    <property type="evidence" value="ECO:0007669"/>
    <property type="project" value="UniProtKB-SubCell"/>
</dbReference>
<evidence type="ECO:0000256" key="3">
    <source>
        <dbReference type="ARBA" id="ARBA00022448"/>
    </source>
</evidence>
<name>A0A2W2AT05_9HYPH</name>
<evidence type="ECO:0000256" key="8">
    <source>
        <dbReference type="SAM" id="Phobius"/>
    </source>
</evidence>
<keyword evidence="5 8" id="KW-0812">Transmembrane</keyword>
<feature type="transmembrane region" description="Helical" evidence="8">
    <location>
        <begin position="291"/>
        <end position="310"/>
    </location>
</feature>
<comment type="similarity">
    <text evidence="2">Belongs to the autoinducer-2 exporter (AI-2E) (TC 2.A.86) family.</text>
</comment>
<proteinExistence type="inferred from homology"/>
<feature type="transmembrane region" description="Helical" evidence="8">
    <location>
        <begin position="264"/>
        <end position="285"/>
    </location>
</feature>
<dbReference type="EMBL" id="QKVK01000009">
    <property type="protein sequence ID" value="PZF75660.1"/>
    <property type="molecule type" value="Genomic_DNA"/>
</dbReference>
<dbReference type="Pfam" id="PF01594">
    <property type="entry name" value="AI-2E_transport"/>
    <property type="match status" value="1"/>
</dbReference>
<keyword evidence="10" id="KW-1185">Reference proteome</keyword>
<feature type="transmembrane region" description="Helical" evidence="8">
    <location>
        <begin position="84"/>
        <end position="110"/>
    </location>
</feature>
<comment type="caution">
    <text evidence="9">The sequence shown here is derived from an EMBL/GenBank/DDBJ whole genome shotgun (WGS) entry which is preliminary data.</text>
</comment>
<gene>
    <name evidence="9" type="ORF">DK847_17625</name>
</gene>
<dbReference type="Proteomes" id="UP000248795">
    <property type="component" value="Unassembled WGS sequence"/>
</dbReference>
<organism evidence="9 10">
    <name type="scientific">Aestuariivirga litoralis</name>
    <dbReference type="NCBI Taxonomy" id="2650924"/>
    <lineage>
        <taxon>Bacteria</taxon>
        <taxon>Pseudomonadati</taxon>
        <taxon>Pseudomonadota</taxon>
        <taxon>Alphaproteobacteria</taxon>
        <taxon>Hyphomicrobiales</taxon>
        <taxon>Aestuariivirgaceae</taxon>
        <taxon>Aestuariivirga</taxon>
    </lineage>
</organism>
<feature type="transmembrane region" description="Helical" evidence="8">
    <location>
        <begin position="21"/>
        <end position="49"/>
    </location>
</feature>
<feature type="transmembrane region" description="Helical" evidence="8">
    <location>
        <begin position="346"/>
        <end position="368"/>
    </location>
</feature>
<dbReference type="InterPro" id="IPR002549">
    <property type="entry name" value="AI-2E-like"/>
</dbReference>
<evidence type="ECO:0008006" key="11">
    <source>
        <dbReference type="Google" id="ProtNLM"/>
    </source>
</evidence>
<keyword evidence="3" id="KW-0813">Transport</keyword>
<reference evidence="10" key="1">
    <citation type="submission" date="2018-06" db="EMBL/GenBank/DDBJ databases">
        <title>Aestuariibacter litoralis strain KCTC 52945T.</title>
        <authorList>
            <person name="Li X."/>
            <person name="Salam N."/>
            <person name="Li J.-L."/>
            <person name="Chen Y.-M."/>
            <person name="Yang Z.-W."/>
            <person name="Zhang L.-Y."/>
            <person name="Han M.-X."/>
            <person name="Xiao M."/>
            <person name="Li W.-J."/>
        </authorList>
    </citation>
    <scope>NUCLEOTIDE SEQUENCE [LARGE SCALE GENOMIC DNA]</scope>
    <source>
        <strain evidence="10">KCTC 52945</strain>
    </source>
</reference>
<evidence type="ECO:0000256" key="6">
    <source>
        <dbReference type="ARBA" id="ARBA00022989"/>
    </source>
</evidence>
<feature type="transmembrane region" description="Helical" evidence="8">
    <location>
        <begin position="172"/>
        <end position="198"/>
    </location>
</feature>
<protein>
    <recommendedName>
        <fullName evidence="11">AI-2E family transporter</fullName>
    </recommendedName>
</protein>
<keyword evidence="7 8" id="KW-0472">Membrane</keyword>
<evidence type="ECO:0000256" key="2">
    <source>
        <dbReference type="ARBA" id="ARBA00009773"/>
    </source>
</evidence>
<accession>A0A2W2AT05</accession>
<evidence type="ECO:0000313" key="9">
    <source>
        <dbReference type="EMBL" id="PZF75660.1"/>
    </source>
</evidence>
<sequence length="378" mass="39929">MRAMPQEQRQGARAMQDQQDWRPLTIGTASLMEKFALLLLFSLLLIGVYLVLRPFMLGLVFGAILAVAAWPLRSWLVGKGLSGLVAAGIMLTALLVFVLVPMALAAPGLALGVKQLAEQGMGWIASSPPLPGWITGLPLVGPKMAATWDGLLAQTPESNAMLMSYAQPVRQFLTNAALGLAASIMDVAVALIVATTFWSRGDRMALVLHDSLARLGGPQLAALTDVAASATRGVFYGIVGTAVIQGLLMWAGLVLAGVPGAAPLGFVTLIFAISQFGGALINLVWGGAAWWLYSTSGMGPAFWFVVAWGVMVTFSDNLLKPLLIGSSLKLPLMLVILGVFGGFLSFGFLGLFIGPTLLAVAFELLAAWRRRKPEGQAQ</sequence>
<feature type="transmembrane region" description="Helical" evidence="8">
    <location>
        <begin position="234"/>
        <end position="257"/>
    </location>
</feature>
<keyword evidence="6 8" id="KW-1133">Transmembrane helix</keyword>
<evidence type="ECO:0000256" key="7">
    <source>
        <dbReference type="ARBA" id="ARBA00023136"/>
    </source>
</evidence>
<keyword evidence="4" id="KW-1003">Cell membrane</keyword>